<proteinExistence type="predicted"/>
<name>A0AAW0MT19_9GOBI</name>
<keyword evidence="2" id="KW-1185">Reference proteome</keyword>
<accession>A0AAW0MT19</accession>
<evidence type="ECO:0008006" key="3">
    <source>
        <dbReference type="Google" id="ProtNLM"/>
    </source>
</evidence>
<dbReference type="Gene3D" id="3.30.420.40">
    <property type="match status" value="1"/>
</dbReference>
<evidence type="ECO:0000313" key="1">
    <source>
        <dbReference type="EMBL" id="KAK7879794.1"/>
    </source>
</evidence>
<dbReference type="Proteomes" id="UP001460270">
    <property type="component" value="Unassembled WGS sequence"/>
</dbReference>
<protein>
    <recommendedName>
        <fullName evidence="3">Heat shock 70 kDa protein 12A</fullName>
    </recommendedName>
</protein>
<reference evidence="2" key="1">
    <citation type="submission" date="2024-04" db="EMBL/GenBank/DDBJ databases">
        <title>Salinicola lusitanus LLJ914,a marine bacterium isolated from the Okinawa Trough.</title>
        <authorList>
            <person name="Li J."/>
        </authorList>
    </citation>
    <scope>NUCLEOTIDE SEQUENCE [LARGE SCALE GENOMIC DNA]</scope>
</reference>
<dbReference type="CDD" id="cd10229">
    <property type="entry name" value="ASKHA_NBD_HSP70_HSPA12"/>
    <property type="match status" value="1"/>
</dbReference>
<sequence length="575" mass="65998">MSRSETEPFIIAIDFGTAYSGYAYCMTPQNAEPVPHLRRWGQEQGQETPKTPTCILFDGNGKFKHFGYEAKHKYLEMEKEEATEHYFFENFKMELYNKRITNDFEIRDVNKKPMNALKVFSAALRFLKDDALKHVFIHTNGIRYIASDFTWVLTVPAIWDFSARMFMREAAVQAGIVTPFSGDKLVIALEPEAASVWCKKLPSDGFITDEHDRNALQQTPGTHYIVVDCGGGTIDITLHKVLEGGAVKELHKASGNDKGGQKVNKKFKQSMKEFFCDDLWEEYEKHFSTEVQRFVYDFEIVKQGQGEARLNCYYNLAGLIEQNQSKNKELFNDVKGLSWNKGKIIISKDKMEFFYHESLVHITESLYELLNRHSDVKYILLVGGFAQSRVLCDHIKKEFSDQATVLCPKNPQDAILRGAVMFGRDQSVIRTRKSAFTYGLSVSNRFDASKHKEEKRFTNKEGDWCKDIFSKLVGKDEDVGWNETKEYTFGPIERDQKSMKLSFYRTERKHVSYVDEWGMEGPVASCVVEMPDVKKGMNRTVKLEVFFGSTEMKAKATDVESGSTASVKIDFIRNQ</sequence>
<dbReference type="PANTHER" id="PTHR14187:SF5">
    <property type="entry name" value="HEAT SHOCK 70 KDA PROTEIN 12A"/>
    <property type="match status" value="1"/>
</dbReference>
<dbReference type="PANTHER" id="PTHR14187">
    <property type="entry name" value="ALPHA KINASE/ELONGATION FACTOR 2 KINASE"/>
    <property type="match status" value="1"/>
</dbReference>
<comment type="caution">
    <text evidence="1">The sequence shown here is derived from an EMBL/GenBank/DDBJ whole genome shotgun (WGS) entry which is preliminary data.</text>
</comment>
<gene>
    <name evidence="1" type="ORF">WMY93_033536</name>
</gene>
<dbReference type="EMBL" id="JBBPFD010000199">
    <property type="protein sequence ID" value="KAK7879794.1"/>
    <property type="molecule type" value="Genomic_DNA"/>
</dbReference>
<dbReference type="InterPro" id="IPR043129">
    <property type="entry name" value="ATPase_NBD"/>
</dbReference>
<evidence type="ECO:0000313" key="2">
    <source>
        <dbReference type="Proteomes" id="UP001460270"/>
    </source>
</evidence>
<dbReference type="SUPFAM" id="SSF53067">
    <property type="entry name" value="Actin-like ATPase domain"/>
    <property type="match status" value="2"/>
</dbReference>
<organism evidence="1 2">
    <name type="scientific">Mugilogobius chulae</name>
    <name type="common">yellowstripe goby</name>
    <dbReference type="NCBI Taxonomy" id="88201"/>
    <lineage>
        <taxon>Eukaryota</taxon>
        <taxon>Metazoa</taxon>
        <taxon>Chordata</taxon>
        <taxon>Craniata</taxon>
        <taxon>Vertebrata</taxon>
        <taxon>Euteleostomi</taxon>
        <taxon>Actinopterygii</taxon>
        <taxon>Neopterygii</taxon>
        <taxon>Teleostei</taxon>
        <taxon>Neoteleostei</taxon>
        <taxon>Acanthomorphata</taxon>
        <taxon>Gobiaria</taxon>
        <taxon>Gobiiformes</taxon>
        <taxon>Gobioidei</taxon>
        <taxon>Gobiidae</taxon>
        <taxon>Gobionellinae</taxon>
        <taxon>Mugilogobius</taxon>
    </lineage>
</organism>
<dbReference type="AlphaFoldDB" id="A0AAW0MT19"/>